<gene>
    <name evidence="9" type="ORF">LQV63_27275</name>
</gene>
<evidence type="ECO:0000256" key="6">
    <source>
        <dbReference type="ARBA" id="ARBA00022691"/>
    </source>
</evidence>
<dbReference type="Gene3D" id="3.40.1010.10">
    <property type="entry name" value="Cobalt-precorrin-4 Transmethylase, Domain 1"/>
    <property type="match status" value="1"/>
</dbReference>
<evidence type="ECO:0000313" key="9">
    <source>
        <dbReference type="EMBL" id="MCE5172968.1"/>
    </source>
</evidence>
<dbReference type="Pfam" id="PF00590">
    <property type="entry name" value="TP_methylase"/>
    <property type="match status" value="1"/>
</dbReference>
<dbReference type="InterPro" id="IPR014776">
    <property type="entry name" value="4pyrrole_Mease_sub2"/>
</dbReference>
<feature type="domain" description="Tetrapyrrole methylase" evidence="8">
    <location>
        <begin position="3"/>
        <end position="208"/>
    </location>
</feature>
<dbReference type="PIRSF" id="PIRSF036427">
    <property type="entry name" value="Precrrn-2_mtase"/>
    <property type="match status" value="1"/>
</dbReference>
<dbReference type="GO" id="GO:0043781">
    <property type="term" value="F:cobalt-factor II C20-methyltransferase activity"/>
    <property type="evidence" value="ECO:0007669"/>
    <property type="project" value="UniProtKB-EC"/>
</dbReference>
<dbReference type="NCBIfam" id="TIGR01467">
    <property type="entry name" value="cobI_cbiL"/>
    <property type="match status" value="1"/>
</dbReference>
<keyword evidence="6" id="KW-0949">S-adenosyl-L-methionine</keyword>
<dbReference type="SUPFAM" id="SSF53790">
    <property type="entry name" value="Tetrapyrrole methylase"/>
    <property type="match status" value="1"/>
</dbReference>
<evidence type="ECO:0000256" key="3">
    <source>
        <dbReference type="ARBA" id="ARBA00022573"/>
    </source>
</evidence>
<evidence type="ECO:0000256" key="7">
    <source>
        <dbReference type="PIRNR" id="PIRNR036427"/>
    </source>
</evidence>
<proteinExistence type="inferred from homology"/>
<dbReference type="InterPro" id="IPR012382">
    <property type="entry name" value="CobI/CbiL"/>
</dbReference>
<comment type="caution">
    <text evidence="9">The sequence shown here is derived from an EMBL/GenBank/DDBJ whole genome shotgun (WGS) entry which is preliminary data.</text>
</comment>
<dbReference type="PANTHER" id="PTHR43467">
    <property type="entry name" value="COBALT-PRECORRIN-2 C(20)-METHYLTRANSFERASE"/>
    <property type="match status" value="1"/>
</dbReference>
<keyword evidence="4 9" id="KW-0489">Methyltransferase</keyword>
<dbReference type="PANTHER" id="PTHR43467:SF2">
    <property type="entry name" value="COBALT-PRECORRIN-2 C(20)-METHYLTRANSFERASE"/>
    <property type="match status" value="1"/>
</dbReference>
<name>A0ABS8YMB1_9BACL</name>
<dbReference type="InterPro" id="IPR014777">
    <property type="entry name" value="4pyrrole_Mease_sub1"/>
</dbReference>
<comment type="similarity">
    <text evidence="2 7">Belongs to the precorrin methyltransferase family.</text>
</comment>
<dbReference type="GO" id="GO:0032259">
    <property type="term" value="P:methylation"/>
    <property type="evidence" value="ECO:0007669"/>
    <property type="project" value="UniProtKB-KW"/>
</dbReference>
<evidence type="ECO:0000256" key="4">
    <source>
        <dbReference type="ARBA" id="ARBA00022603"/>
    </source>
</evidence>
<evidence type="ECO:0000313" key="10">
    <source>
        <dbReference type="Proteomes" id="UP001199916"/>
    </source>
</evidence>
<comment type="pathway">
    <text evidence="1">Cofactor biosynthesis; adenosylcobalamin biosynthesis.</text>
</comment>
<dbReference type="Gene3D" id="3.30.950.10">
    <property type="entry name" value="Methyltransferase, Cobalt-precorrin-4 Transmethylase, Domain 2"/>
    <property type="match status" value="1"/>
</dbReference>
<dbReference type="NCBIfam" id="NF004059">
    <property type="entry name" value="PRK05576.1-2"/>
    <property type="match status" value="1"/>
</dbReference>
<dbReference type="InterPro" id="IPR006364">
    <property type="entry name" value="CobI/CbiL/CobIJ_dom"/>
</dbReference>
<organism evidence="9 10">
    <name type="scientific">Paenibacillus profundus</name>
    <dbReference type="NCBI Taxonomy" id="1173085"/>
    <lineage>
        <taxon>Bacteria</taxon>
        <taxon>Bacillati</taxon>
        <taxon>Bacillota</taxon>
        <taxon>Bacilli</taxon>
        <taxon>Bacillales</taxon>
        <taxon>Paenibacillaceae</taxon>
        <taxon>Paenibacillus</taxon>
    </lineage>
</organism>
<evidence type="ECO:0000256" key="2">
    <source>
        <dbReference type="ARBA" id="ARBA00005879"/>
    </source>
</evidence>
<dbReference type="InterPro" id="IPR035996">
    <property type="entry name" value="4pyrrol_Methylase_sf"/>
</dbReference>
<reference evidence="9 10" key="1">
    <citation type="submission" date="2021-11" db="EMBL/GenBank/DDBJ databases">
        <title>Draft genome sequence of Paenibacillus profundus YoMME, a new Gram-positive bacteria with exoelectrogenic properties.</title>
        <authorList>
            <person name="Hubenova Y."/>
            <person name="Hubenova E."/>
            <person name="Manasiev Y."/>
            <person name="Peykov S."/>
            <person name="Mitov M."/>
        </authorList>
    </citation>
    <scope>NUCLEOTIDE SEQUENCE [LARGE SCALE GENOMIC DNA]</scope>
    <source>
        <strain evidence="9 10">YoMME</strain>
    </source>
</reference>
<dbReference type="RefSeq" id="WP_019419683.1">
    <property type="nucleotide sequence ID" value="NZ_JAJNBZ010000038.1"/>
</dbReference>
<dbReference type="PROSITE" id="PS00839">
    <property type="entry name" value="SUMT_1"/>
    <property type="match status" value="1"/>
</dbReference>
<dbReference type="InterPro" id="IPR003043">
    <property type="entry name" value="Uropor_MeTrfase_CS"/>
</dbReference>
<dbReference type="EC" id="2.1.1.151" evidence="9"/>
<protein>
    <submittedName>
        <fullName evidence="9">Cobalt-factor II C(20)-methyltransferase</fullName>
        <ecNumber evidence="9">2.1.1.151</ecNumber>
    </submittedName>
</protein>
<dbReference type="InterPro" id="IPR000878">
    <property type="entry name" value="4pyrrol_Mease"/>
</dbReference>
<keyword evidence="5 9" id="KW-0808">Transferase</keyword>
<dbReference type="Proteomes" id="UP001199916">
    <property type="component" value="Unassembled WGS sequence"/>
</dbReference>
<accession>A0ABS8YMB1</accession>
<evidence type="ECO:0000256" key="1">
    <source>
        <dbReference type="ARBA" id="ARBA00004953"/>
    </source>
</evidence>
<keyword evidence="10" id="KW-1185">Reference proteome</keyword>
<dbReference type="EMBL" id="JAJNBZ010000038">
    <property type="protein sequence ID" value="MCE5172968.1"/>
    <property type="molecule type" value="Genomic_DNA"/>
</dbReference>
<evidence type="ECO:0000256" key="5">
    <source>
        <dbReference type="ARBA" id="ARBA00022679"/>
    </source>
</evidence>
<evidence type="ECO:0000259" key="8">
    <source>
        <dbReference type="Pfam" id="PF00590"/>
    </source>
</evidence>
<keyword evidence="3" id="KW-0169">Cobalamin biosynthesis</keyword>
<sequence>MAKFYGIGTGPGDSELLTMKAVHTLEKLDVLYTPEAKKGGASLALKIVSPYLPESLTVKQRHFPMTYNQEEKEQAWERIAAEIKADVLSGKNAGFITLGDPMIYSTYSYLLELLRAEIETETIAGISSFSYMASRVSWPLVMDEESLAVIPVTSGEDALHQALTGFDTIVLMKAASNMPLVLRLLEQHQLLEKAVLVSDASMASEKITYGLNQLHGDEKLSYFSTIIVKTDKLR</sequence>
<dbReference type="CDD" id="cd11645">
    <property type="entry name" value="Precorrin_2_C20_MT"/>
    <property type="match status" value="1"/>
</dbReference>